<sequence>MKLRVARLLSGFTALTVGMIGCTKAPPPLAATKPAEVIVTKPFTKMVVDHEDFTGHTDPVNSVDIRAQVTGYLDKVNFKDGEDVAKGTLLFEIDPRTYAATLEQTRATENQAKAHLDRVTRDYERVSKLAGSPAISREDVDRYASDKLEAAAAYEAAIANRKLAETNLDYTQIRARFDGRISRRNVDPGNIVKANDTILTSLVELDPIYVSFDVDERTVLKIRRLMQKGEILSSRELAERSKASNQELGIEVQIGLADEDDFSLKGMIDFSDNKIDQSTGTLRVRAKLRNPRKPVDPKFPRKNPDFLLSPGLFVRVRLPIGNEKNAILIPEAALASDQGERYVFVVNAENEVVYRRVTTGMQIEGYRVIEKGLELNERVIVRGLQRVRPGAKVNPKTEEEARIAEQKAAEAKKEAAKQLEEQKTSAKTGTTENKSGESAKK</sequence>
<evidence type="ECO:0000313" key="8">
    <source>
        <dbReference type="EMBL" id="QVL30039.1"/>
    </source>
</evidence>
<comment type="similarity">
    <text evidence="2">Belongs to the membrane fusion protein (MFP) (TC 8.A.1) family.</text>
</comment>
<dbReference type="EMBL" id="CP074694">
    <property type="protein sequence ID" value="QVL30039.1"/>
    <property type="molecule type" value="Genomic_DNA"/>
</dbReference>
<evidence type="ECO:0000256" key="2">
    <source>
        <dbReference type="ARBA" id="ARBA00009477"/>
    </source>
</evidence>
<dbReference type="InterPro" id="IPR058626">
    <property type="entry name" value="MdtA-like_b-barrel"/>
</dbReference>
<dbReference type="Pfam" id="PF25967">
    <property type="entry name" value="RND-MFP_C"/>
    <property type="match status" value="1"/>
</dbReference>
<proteinExistence type="inferred from homology"/>
<dbReference type="Gene3D" id="2.40.50.100">
    <property type="match status" value="1"/>
</dbReference>
<dbReference type="AlphaFoldDB" id="A0A8E6B2F5"/>
<dbReference type="InterPro" id="IPR058624">
    <property type="entry name" value="MdtA-like_HH"/>
</dbReference>
<evidence type="ECO:0000259" key="7">
    <source>
        <dbReference type="Pfam" id="PF25967"/>
    </source>
</evidence>
<name>A0A8E6B2F5_9BACT</name>
<dbReference type="PANTHER" id="PTHR30158">
    <property type="entry name" value="ACRA/E-RELATED COMPONENT OF DRUG EFFLUX TRANSPORTER"/>
    <property type="match status" value="1"/>
</dbReference>
<dbReference type="Gene3D" id="2.40.30.170">
    <property type="match status" value="1"/>
</dbReference>
<dbReference type="GO" id="GO:0046677">
    <property type="term" value="P:response to antibiotic"/>
    <property type="evidence" value="ECO:0007669"/>
    <property type="project" value="TreeGrafter"/>
</dbReference>
<dbReference type="GO" id="GO:0022857">
    <property type="term" value="F:transmembrane transporter activity"/>
    <property type="evidence" value="ECO:0007669"/>
    <property type="project" value="InterPro"/>
</dbReference>
<gene>
    <name evidence="8" type="ORF">KIH39_14315</name>
</gene>
<feature type="domain" description="Multidrug resistance protein MdtA-like beta-barrel" evidence="6">
    <location>
        <begin position="207"/>
        <end position="321"/>
    </location>
</feature>
<dbReference type="Pfam" id="PF25917">
    <property type="entry name" value="BSH_RND"/>
    <property type="match status" value="1"/>
</dbReference>
<dbReference type="InterPro" id="IPR058627">
    <property type="entry name" value="MdtA-like_C"/>
</dbReference>
<evidence type="ECO:0000259" key="4">
    <source>
        <dbReference type="Pfam" id="PF25876"/>
    </source>
</evidence>
<evidence type="ECO:0000259" key="6">
    <source>
        <dbReference type="Pfam" id="PF25944"/>
    </source>
</evidence>
<protein>
    <submittedName>
        <fullName evidence="8">Efflux RND transporter periplasmic adaptor subunit</fullName>
    </submittedName>
</protein>
<keyword evidence="9" id="KW-1185">Reference proteome</keyword>
<feature type="compositionally biased region" description="Basic and acidic residues" evidence="3">
    <location>
        <begin position="395"/>
        <end position="424"/>
    </location>
</feature>
<dbReference type="FunFam" id="2.40.420.20:FF:000001">
    <property type="entry name" value="Efflux RND transporter periplasmic adaptor subunit"/>
    <property type="match status" value="1"/>
</dbReference>
<accession>A0A8E6B2F5</accession>
<evidence type="ECO:0000259" key="5">
    <source>
        <dbReference type="Pfam" id="PF25917"/>
    </source>
</evidence>
<evidence type="ECO:0000256" key="1">
    <source>
        <dbReference type="ARBA" id="ARBA00004196"/>
    </source>
</evidence>
<dbReference type="Gene3D" id="1.10.287.470">
    <property type="entry name" value="Helix hairpin bin"/>
    <property type="match status" value="1"/>
</dbReference>
<feature type="domain" description="Multidrug resistance protein MdtA-like barrel-sandwich hybrid" evidence="5">
    <location>
        <begin position="61"/>
        <end position="197"/>
    </location>
</feature>
<dbReference type="PROSITE" id="PS51257">
    <property type="entry name" value="PROKAR_LIPOPROTEIN"/>
    <property type="match status" value="1"/>
</dbReference>
<organism evidence="8 9">
    <name type="scientific">Telmatocola sphagniphila</name>
    <dbReference type="NCBI Taxonomy" id="1123043"/>
    <lineage>
        <taxon>Bacteria</taxon>
        <taxon>Pseudomonadati</taxon>
        <taxon>Planctomycetota</taxon>
        <taxon>Planctomycetia</taxon>
        <taxon>Gemmatales</taxon>
        <taxon>Gemmataceae</taxon>
    </lineage>
</organism>
<feature type="region of interest" description="Disordered" evidence="3">
    <location>
        <begin position="390"/>
        <end position="441"/>
    </location>
</feature>
<dbReference type="Pfam" id="PF25944">
    <property type="entry name" value="Beta-barrel_RND"/>
    <property type="match status" value="1"/>
</dbReference>
<evidence type="ECO:0000256" key="3">
    <source>
        <dbReference type="SAM" id="MobiDB-lite"/>
    </source>
</evidence>
<feature type="domain" description="Multidrug resistance protein MdtA-like C-terminal permuted SH3" evidence="7">
    <location>
        <begin position="325"/>
        <end position="386"/>
    </location>
</feature>
<dbReference type="InterPro" id="IPR006143">
    <property type="entry name" value="RND_pump_MFP"/>
</dbReference>
<dbReference type="GO" id="GO:0005886">
    <property type="term" value="C:plasma membrane"/>
    <property type="evidence" value="ECO:0007669"/>
    <property type="project" value="TreeGrafter"/>
</dbReference>
<dbReference type="KEGG" id="tsph:KIH39_14315"/>
<dbReference type="Proteomes" id="UP000676194">
    <property type="component" value="Chromosome"/>
</dbReference>
<dbReference type="Pfam" id="PF25876">
    <property type="entry name" value="HH_MFP_RND"/>
    <property type="match status" value="1"/>
</dbReference>
<dbReference type="PANTHER" id="PTHR30158:SF10">
    <property type="entry name" value="CATION EFFLUX PUMP"/>
    <property type="match status" value="1"/>
</dbReference>
<dbReference type="SUPFAM" id="SSF111369">
    <property type="entry name" value="HlyD-like secretion proteins"/>
    <property type="match status" value="1"/>
</dbReference>
<reference evidence="8" key="1">
    <citation type="submission" date="2021-05" db="EMBL/GenBank/DDBJ databases">
        <title>Complete genome sequence of the cellulolytic planctomycete Telmatocola sphagniphila SP2T and characterization of the first cellulase from planctomycetes.</title>
        <authorList>
            <person name="Rakitin A.L."/>
            <person name="Beletsky A.V."/>
            <person name="Naumoff D.G."/>
            <person name="Kulichevskaya I.S."/>
            <person name="Mardanov A.V."/>
            <person name="Ravin N.V."/>
            <person name="Dedysh S.N."/>
        </authorList>
    </citation>
    <scope>NUCLEOTIDE SEQUENCE</scope>
    <source>
        <strain evidence="8">SP2T</strain>
    </source>
</reference>
<comment type="subcellular location">
    <subcellularLocation>
        <location evidence="1">Cell envelope</location>
    </subcellularLocation>
</comment>
<dbReference type="Gene3D" id="2.40.420.20">
    <property type="match status" value="1"/>
</dbReference>
<dbReference type="NCBIfam" id="TIGR01730">
    <property type="entry name" value="RND_mfp"/>
    <property type="match status" value="1"/>
</dbReference>
<evidence type="ECO:0000313" key="9">
    <source>
        <dbReference type="Proteomes" id="UP000676194"/>
    </source>
</evidence>
<dbReference type="RefSeq" id="WP_213493923.1">
    <property type="nucleotide sequence ID" value="NZ_CP074694.1"/>
</dbReference>
<dbReference type="GO" id="GO:0030313">
    <property type="term" value="C:cell envelope"/>
    <property type="evidence" value="ECO:0007669"/>
    <property type="project" value="UniProtKB-SubCell"/>
</dbReference>
<dbReference type="InterPro" id="IPR058625">
    <property type="entry name" value="MdtA-like_BSH"/>
</dbReference>
<feature type="domain" description="Multidrug resistance protein MdtA-like alpha-helical hairpin" evidence="4">
    <location>
        <begin position="101"/>
        <end position="171"/>
    </location>
</feature>